<dbReference type="Pfam" id="PF00027">
    <property type="entry name" value="cNMP_binding"/>
    <property type="match status" value="1"/>
</dbReference>
<organism evidence="5 6">
    <name type="scientific">Terriglobus roseus (strain DSM 18391 / NRRL B-41598 / KBS 63)</name>
    <dbReference type="NCBI Taxonomy" id="926566"/>
    <lineage>
        <taxon>Bacteria</taxon>
        <taxon>Pseudomonadati</taxon>
        <taxon>Acidobacteriota</taxon>
        <taxon>Terriglobia</taxon>
        <taxon>Terriglobales</taxon>
        <taxon>Acidobacteriaceae</taxon>
        <taxon>Terriglobus</taxon>
    </lineage>
</organism>
<dbReference type="GO" id="GO:0003677">
    <property type="term" value="F:DNA binding"/>
    <property type="evidence" value="ECO:0007669"/>
    <property type="project" value="UniProtKB-KW"/>
</dbReference>
<evidence type="ECO:0000313" key="6">
    <source>
        <dbReference type="Proteomes" id="UP000006056"/>
    </source>
</evidence>
<name>I3ZCA3_TERRK</name>
<dbReference type="OrthoDB" id="9776746at2"/>
<dbReference type="PANTHER" id="PTHR24567">
    <property type="entry name" value="CRP FAMILY TRANSCRIPTIONAL REGULATORY PROTEIN"/>
    <property type="match status" value="1"/>
</dbReference>
<dbReference type="InterPro" id="IPR036390">
    <property type="entry name" value="WH_DNA-bd_sf"/>
</dbReference>
<keyword evidence="6" id="KW-1185">Reference proteome</keyword>
<dbReference type="InterPro" id="IPR018490">
    <property type="entry name" value="cNMP-bd_dom_sf"/>
</dbReference>
<dbReference type="PROSITE" id="PS50042">
    <property type="entry name" value="CNMP_BINDING_3"/>
    <property type="match status" value="1"/>
</dbReference>
<dbReference type="RefSeq" id="WP_014784440.1">
    <property type="nucleotide sequence ID" value="NC_018014.1"/>
</dbReference>
<dbReference type="EMBL" id="CP003379">
    <property type="protein sequence ID" value="AFL86871.1"/>
    <property type="molecule type" value="Genomic_DNA"/>
</dbReference>
<dbReference type="eggNOG" id="COG0664">
    <property type="taxonomic scope" value="Bacteria"/>
</dbReference>
<dbReference type="HOGENOM" id="CLU_077340_0_0_0"/>
<feature type="domain" description="Cyclic nucleotide-binding" evidence="4">
    <location>
        <begin position="8"/>
        <end position="128"/>
    </location>
</feature>
<evidence type="ECO:0000256" key="2">
    <source>
        <dbReference type="ARBA" id="ARBA00023125"/>
    </source>
</evidence>
<dbReference type="InterPro" id="IPR014710">
    <property type="entry name" value="RmlC-like_jellyroll"/>
</dbReference>
<dbReference type="InterPro" id="IPR012318">
    <property type="entry name" value="HTH_CRP"/>
</dbReference>
<dbReference type="KEGG" id="trs:Terro_0530"/>
<keyword evidence="1" id="KW-0805">Transcription regulation</keyword>
<dbReference type="AlphaFoldDB" id="I3ZCA3"/>
<evidence type="ECO:0000256" key="3">
    <source>
        <dbReference type="ARBA" id="ARBA00023163"/>
    </source>
</evidence>
<dbReference type="Pfam" id="PF13545">
    <property type="entry name" value="HTH_Crp_2"/>
    <property type="match status" value="1"/>
</dbReference>
<dbReference type="InterPro" id="IPR036388">
    <property type="entry name" value="WH-like_DNA-bd_sf"/>
</dbReference>
<evidence type="ECO:0000313" key="5">
    <source>
        <dbReference type="EMBL" id="AFL86871.1"/>
    </source>
</evidence>
<reference evidence="5 6" key="1">
    <citation type="submission" date="2012-06" db="EMBL/GenBank/DDBJ databases">
        <title>Complete genome of Terriglobus roseus DSM 18391.</title>
        <authorList>
            <consortium name="US DOE Joint Genome Institute (JGI-PGF)"/>
            <person name="Lucas S."/>
            <person name="Copeland A."/>
            <person name="Lapidus A."/>
            <person name="Glavina del Rio T."/>
            <person name="Dalin E."/>
            <person name="Tice H."/>
            <person name="Bruce D."/>
            <person name="Goodwin L."/>
            <person name="Pitluck S."/>
            <person name="Peters L."/>
            <person name="Mikhailova N."/>
            <person name="Munk A.C.C."/>
            <person name="Kyrpides N."/>
            <person name="Mavromatis K."/>
            <person name="Ivanova N."/>
            <person name="Brettin T."/>
            <person name="Detter J.C."/>
            <person name="Han C."/>
            <person name="Larimer F."/>
            <person name="Land M."/>
            <person name="Hauser L."/>
            <person name="Markowitz V."/>
            <person name="Cheng J.-F."/>
            <person name="Hugenholtz P."/>
            <person name="Woyke T."/>
            <person name="Wu D."/>
            <person name="Brambilla E."/>
            <person name="Klenk H.-P."/>
            <person name="Eisen J.A."/>
        </authorList>
    </citation>
    <scope>NUCLEOTIDE SEQUENCE [LARGE SCALE GENOMIC DNA]</scope>
    <source>
        <strain evidence="6">DSM 18391 / NRRL B-41598 / KBS 63</strain>
    </source>
</reference>
<dbReference type="InterPro" id="IPR050397">
    <property type="entry name" value="Env_Response_Regulators"/>
</dbReference>
<keyword evidence="3" id="KW-0804">Transcription</keyword>
<keyword evidence="2" id="KW-0238">DNA-binding</keyword>
<gene>
    <name evidence="5" type="ordered locus">Terro_0530</name>
</gene>
<accession>I3ZCA3</accession>
<dbReference type="SUPFAM" id="SSF46785">
    <property type="entry name" value="Winged helix' DNA-binding domain"/>
    <property type="match status" value="1"/>
</dbReference>
<dbReference type="SMART" id="SM00100">
    <property type="entry name" value="cNMP"/>
    <property type="match status" value="1"/>
</dbReference>
<evidence type="ECO:0000259" key="4">
    <source>
        <dbReference type="PROSITE" id="PS50042"/>
    </source>
</evidence>
<evidence type="ECO:0000256" key="1">
    <source>
        <dbReference type="ARBA" id="ARBA00023015"/>
    </source>
</evidence>
<dbReference type="Gene3D" id="1.10.10.10">
    <property type="entry name" value="Winged helix-like DNA-binding domain superfamily/Winged helix DNA-binding domain"/>
    <property type="match status" value="1"/>
</dbReference>
<dbReference type="PANTHER" id="PTHR24567:SF74">
    <property type="entry name" value="HTH-TYPE TRANSCRIPTIONAL REGULATOR ARCR"/>
    <property type="match status" value="1"/>
</dbReference>
<protein>
    <submittedName>
        <fullName evidence="5">cAMP-binding protein</fullName>
    </submittedName>
</protein>
<dbReference type="GO" id="GO:0003700">
    <property type="term" value="F:DNA-binding transcription factor activity"/>
    <property type="evidence" value="ECO:0007669"/>
    <property type="project" value="TreeGrafter"/>
</dbReference>
<dbReference type="Proteomes" id="UP000006056">
    <property type="component" value="Chromosome"/>
</dbReference>
<dbReference type="InterPro" id="IPR000595">
    <property type="entry name" value="cNMP-bd_dom"/>
</dbReference>
<dbReference type="SUPFAM" id="SSF51206">
    <property type="entry name" value="cAMP-binding domain-like"/>
    <property type="match status" value="1"/>
</dbReference>
<dbReference type="STRING" id="926566.Terro_0530"/>
<dbReference type="GO" id="GO:0005829">
    <property type="term" value="C:cytosol"/>
    <property type="evidence" value="ECO:0007669"/>
    <property type="project" value="TreeGrafter"/>
</dbReference>
<sequence length="236" mass="25297">MPARSNVLIEALSPDLRKQLLALARTVDLPQGTVLYASGEPCQYAYFLTGGVASVVVSVSDGSSAEVGMIGAESIAGGHALLGPRPPLSQCFMQVAGGGLRVAVADLRRLFLDSEEFRSRILEALQLQMLMVDQIAGCNKLHQASERLARWLLTAADRVNSETVCLTQEAISQMLGTRRTTVALVAGTLQRSGMIGYRRGLVKIVDRPALTEAACDCYGITRKLVDGLYSEPFAQA</sequence>
<dbReference type="Gene3D" id="2.60.120.10">
    <property type="entry name" value="Jelly Rolls"/>
    <property type="match status" value="1"/>
</dbReference>
<proteinExistence type="predicted"/>